<name>A0AAE0WRI3_9PEZI</name>
<dbReference type="PANTHER" id="PTHR12395">
    <property type="entry name" value="DOM-3 RELATED"/>
    <property type="match status" value="1"/>
</dbReference>
<comment type="similarity">
    <text evidence="2 7">Belongs to the DXO/Dom3Z family.</text>
</comment>
<sequence length="345" mass="38811">MATFNFSRLEQFAGNSTSIKRPREFGYFSYDDDHVLKPLSAESLSYYYPPTFGAPGTSDTRPDLSTGFATFRKRDDSIDEHLDGLLDTLQLYEERLLEKVQSGECELRDVRVKADIVTYRGMMTKAGIPCYHFEILSVLPKPWADCTREEIECRESKVVSNHAQYCSIARTSIGTTSLILAGEVDAVLGEKPENSDTPIPWVELKTSAEPNFNTPRGPANYERKLLKYWAQSFLLGVPKIMVGYRTQDGHLTRIEELDTQRIPSQVKRGIHSWDGNICINLSAAFLEMLKQTVVGDGVWRIRRAKNVPAIEIVKVAETGTGEILKAGFKEHREKLRALEISAALG</sequence>
<reference evidence="9" key="1">
    <citation type="submission" date="2023-07" db="EMBL/GenBank/DDBJ databases">
        <title>Black Yeasts Isolated from many extreme environments.</title>
        <authorList>
            <person name="Coleine C."/>
            <person name="Stajich J.E."/>
            <person name="Selbmann L."/>
        </authorList>
    </citation>
    <scope>NUCLEOTIDE SEQUENCE</scope>
    <source>
        <strain evidence="9">CCFEE 5485</strain>
    </source>
</reference>
<keyword evidence="9" id="KW-0255">Endonuclease</keyword>
<evidence type="ECO:0000259" key="8">
    <source>
        <dbReference type="Pfam" id="PF08652"/>
    </source>
</evidence>
<comment type="subcellular location">
    <subcellularLocation>
        <location evidence="7">Nucleus</location>
    </subcellularLocation>
</comment>
<dbReference type="GO" id="GO:0046872">
    <property type="term" value="F:metal ion binding"/>
    <property type="evidence" value="ECO:0007669"/>
    <property type="project" value="UniProtKB-KW"/>
</dbReference>
<accession>A0AAE0WRI3</accession>
<evidence type="ECO:0000256" key="2">
    <source>
        <dbReference type="ARBA" id="ARBA00006562"/>
    </source>
</evidence>
<dbReference type="GO" id="GO:0000956">
    <property type="term" value="P:nuclear-transcribed mRNA catabolic process"/>
    <property type="evidence" value="ECO:0007669"/>
    <property type="project" value="TreeGrafter"/>
</dbReference>
<gene>
    <name evidence="9" type="primary">RAI1</name>
    <name evidence="9" type="ORF">LTR78_003769</name>
</gene>
<dbReference type="EC" id="3.6.1.-" evidence="7"/>
<dbReference type="GeneID" id="89963700"/>
<dbReference type="Pfam" id="PF08652">
    <property type="entry name" value="RAI1"/>
    <property type="match status" value="2"/>
</dbReference>
<feature type="domain" description="RAI1-like" evidence="8">
    <location>
        <begin position="20"/>
        <end position="125"/>
    </location>
</feature>
<comment type="cofactor">
    <cofactor evidence="1 7">
        <name>a divalent metal cation</name>
        <dbReference type="ChEBI" id="CHEBI:60240"/>
    </cofactor>
</comment>
<comment type="catalytic activity">
    <reaction evidence="3">
        <text>a 5'-end (N(7)-methyl 5'-triphosphoguanosine)-ribonucleoside-ribonucleotide in mRNA + H2O = a (N(7)-methyl 5'-triphosphoguanosine)-nucleoside + a 5'-end phospho-ribonucleoside in mRNA + H(+)</text>
        <dbReference type="Rhea" id="RHEA:66928"/>
        <dbReference type="Rhea" id="RHEA-COMP:15692"/>
        <dbReference type="Rhea" id="RHEA-COMP:17313"/>
        <dbReference type="ChEBI" id="CHEBI:15377"/>
        <dbReference type="ChEBI" id="CHEBI:15378"/>
        <dbReference type="ChEBI" id="CHEBI:138282"/>
        <dbReference type="ChEBI" id="CHEBI:172876"/>
        <dbReference type="ChEBI" id="CHEBI:172877"/>
    </reaction>
    <physiologicalReaction direction="left-to-right" evidence="3">
        <dbReference type="Rhea" id="RHEA:66929"/>
    </physiologicalReaction>
</comment>
<evidence type="ECO:0000256" key="5">
    <source>
        <dbReference type="ARBA" id="ARBA00046211"/>
    </source>
</evidence>
<proteinExistence type="inferred from homology"/>
<dbReference type="Proteomes" id="UP001274830">
    <property type="component" value="Unassembled WGS sequence"/>
</dbReference>
<evidence type="ECO:0000256" key="4">
    <source>
        <dbReference type="ARBA" id="ARBA00044692"/>
    </source>
</evidence>
<organism evidence="9 10">
    <name type="scientific">Recurvomyces mirabilis</name>
    <dbReference type="NCBI Taxonomy" id="574656"/>
    <lineage>
        <taxon>Eukaryota</taxon>
        <taxon>Fungi</taxon>
        <taxon>Dikarya</taxon>
        <taxon>Ascomycota</taxon>
        <taxon>Pezizomycotina</taxon>
        <taxon>Dothideomycetes</taxon>
        <taxon>Dothideomycetidae</taxon>
        <taxon>Mycosphaerellales</taxon>
        <taxon>Teratosphaeriaceae</taxon>
        <taxon>Recurvomyces</taxon>
    </lineage>
</organism>
<evidence type="ECO:0000313" key="10">
    <source>
        <dbReference type="Proteomes" id="UP001274830"/>
    </source>
</evidence>
<comment type="catalytic activity">
    <reaction evidence="4">
        <text>a 5'-end triphospho-ribonucleoside in mRNA + H2O = a 5'-end phospho-ribonucleoside in mRNA + diphosphate + H(+)</text>
        <dbReference type="Rhea" id="RHEA:78683"/>
        <dbReference type="Rhea" id="RHEA-COMP:15692"/>
        <dbReference type="Rhea" id="RHEA-COMP:17164"/>
        <dbReference type="ChEBI" id="CHEBI:15377"/>
        <dbReference type="ChEBI" id="CHEBI:15378"/>
        <dbReference type="ChEBI" id="CHEBI:33019"/>
        <dbReference type="ChEBI" id="CHEBI:138282"/>
        <dbReference type="ChEBI" id="CHEBI:167618"/>
    </reaction>
    <physiologicalReaction direction="left-to-right" evidence="4">
        <dbReference type="Rhea" id="RHEA:78684"/>
    </physiologicalReaction>
</comment>
<dbReference type="AlphaFoldDB" id="A0AAE0WRI3"/>
<dbReference type="InterPro" id="IPR039039">
    <property type="entry name" value="RAI1-like_fam"/>
</dbReference>
<keyword evidence="7" id="KW-0540">Nuclease</keyword>
<keyword evidence="7" id="KW-0694">RNA-binding</keyword>
<evidence type="ECO:0000256" key="3">
    <source>
        <dbReference type="ARBA" id="ARBA00044676"/>
    </source>
</evidence>
<protein>
    <recommendedName>
        <fullName evidence="7">Decapping nuclease</fullName>
        <ecNumber evidence="7">3.6.1.-</ecNumber>
    </recommendedName>
</protein>
<evidence type="ECO:0000256" key="7">
    <source>
        <dbReference type="RuleBase" id="RU367113"/>
    </source>
</evidence>
<dbReference type="GO" id="GO:0005634">
    <property type="term" value="C:nucleus"/>
    <property type="evidence" value="ECO:0007669"/>
    <property type="project" value="UniProtKB-SubCell"/>
</dbReference>
<dbReference type="GO" id="GO:0005829">
    <property type="term" value="C:cytosol"/>
    <property type="evidence" value="ECO:0007669"/>
    <property type="project" value="TreeGrafter"/>
</dbReference>
<dbReference type="InterPro" id="IPR013961">
    <property type="entry name" value="RAI1"/>
</dbReference>
<dbReference type="GO" id="GO:0004519">
    <property type="term" value="F:endonuclease activity"/>
    <property type="evidence" value="ECO:0007669"/>
    <property type="project" value="UniProtKB-KW"/>
</dbReference>
<keyword evidence="7" id="KW-0539">Nucleus</keyword>
<dbReference type="PANTHER" id="PTHR12395:SF9">
    <property type="entry name" value="DECAPPING AND EXORIBONUCLEASE PROTEIN"/>
    <property type="match status" value="1"/>
</dbReference>
<comment type="catalytic activity">
    <reaction evidence="6">
        <text>a 5'-end NAD(+)-phospho-ribonucleoside in mRNA + H2O = a 5'-end phospho-ribonucleoside in mRNA + NAD(+) + H(+)</text>
        <dbReference type="Rhea" id="RHEA:60880"/>
        <dbReference type="Rhea" id="RHEA-COMP:15692"/>
        <dbReference type="Rhea" id="RHEA-COMP:15698"/>
        <dbReference type="ChEBI" id="CHEBI:15377"/>
        <dbReference type="ChEBI" id="CHEBI:15378"/>
        <dbReference type="ChEBI" id="CHEBI:57540"/>
        <dbReference type="ChEBI" id="CHEBI:138282"/>
        <dbReference type="ChEBI" id="CHEBI:144029"/>
    </reaction>
    <physiologicalReaction direction="left-to-right" evidence="6">
        <dbReference type="Rhea" id="RHEA:60881"/>
    </physiologicalReaction>
</comment>
<keyword evidence="7" id="KW-0547">Nucleotide-binding</keyword>
<dbReference type="EMBL" id="JAUTXT010000010">
    <property type="protein sequence ID" value="KAK3676493.1"/>
    <property type="molecule type" value="Genomic_DNA"/>
</dbReference>
<comment type="caution">
    <text evidence="9">The sequence shown here is derived from an EMBL/GenBank/DDBJ whole genome shotgun (WGS) entry which is preliminary data.</text>
</comment>
<keyword evidence="7" id="KW-0378">Hydrolase</keyword>
<dbReference type="GO" id="GO:0034353">
    <property type="term" value="F:mRNA 5'-diphosphatase activity"/>
    <property type="evidence" value="ECO:0007669"/>
    <property type="project" value="TreeGrafter"/>
</dbReference>
<comment type="function">
    <text evidence="5">Decapping enzyme for NAD-capped RNAs: specifically hydrolyzes the nicotinamide adenine dinucleotide (NAD) cap from a subset of RNAs by removing the entire NAD moiety from the 5'-end of an NAD-capped RNA. The NAD-cap is present at the 5'-end of some RNAs and snoRNAs. In contrast to the canonical 5'-end N7 methylguanosine (m7G) cap, the NAD cap promotes mRNA decay. Also acts as a non-canonical decapping enzyme that removes the entire cap structure of m7G capped or incompletely capped RNAs. Has decapping activity toward incomplete 5'-end m7G cap mRNAs such as unmethylated 5'-end-capped RNA (cap0), while it has no activity toward 2'-O-ribose methylated m7G cap (cap1). Also possesses RNA 5'-pyrophosphohydrolase activity by hydrolyzing the 5'-end triphosphate to release pyrophosphates. Stimulates exoribonuclease activity of Rat1, allowing it to degrade RNAs with stable secondary structure more effectively.</text>
</comment>
<evidence type="ECO:0000313" key="9">
    <source>
        <dbReference type="EMBL" id="KAK3676493.1"/>
    </source>
</evidence>
<feature type="domain" description="RAI1-like" evidence="8">
    <location>
        <begin position="131"/>
        <end position="328"/>
    </location>
</feature>
<evidence type="ECO:0000256" key="6">
    <source>
        <dbReference type="ARBA" id="ARBA00048124"/>
    </source>
</evidence>
<dbReference type="RefSeq" id="XP_064693406.1">
    <property type="nucleotide sequence ID" value="XM_064839158.1"/>
</dbReference>
<dbReference type="GO" id="GO:0003723">
    <property type="term" value="F:RNA binding"/>
    <property type="evidence" value="ECO:0007669"/>
    <property type="project" value="UniProtKB-KW"/>
</dbReference>
<keyword evidence="10" id="KW-1185">Reference proteome</keyword>
<dbReference type="GO" id="GO:0000166">
    <property type="term" value="F:nucleotide binding"/>
    <property type="evidence" value="ECO:0007669"/>
    <property type="project" value="UniProtKB-KW"/>
</dbReference>
<dbReference type="GO" id="GO:0110155">
    <property type="term" value="P:NAD-cap decapping"/>
    <property type="evidence" value="ECO:0007669"/>
    <property type="project" value="TreeGrafter"/>
</dbReference>
<evidence type="ECO:0000256" key="1">
    <source>
        <dbReference type="ARBA" id="ARBA00001968"/>
    </source>
</evidence>
<keyword evidence="7" id="KW-0479">Metal-binding</keyword>